<organism evidence="1 2">
    <name type="scientific">Smallanthus sonchifolius</name>
    <dbReference type="NCBI Taxonomy" id="185202"/>
    <lineage>
        <taxon>Eukaryota</taxon>
        <taxon>Viridiplantae</taxon>
        <taxon>Streptophyta</taxon>
        <taxon>Embryophyta</taxon>
        <taxon>Tracheophyta</taxon>
        <taxon>Spermatophyta</taxon>
        <taxon>Magnoliopsida</taxon>
        <taxon>eudicotyledons</taxon>
        <taxon>Gunneridae</taxon>
        <taxon>Pentapetalae</taxon>
        <taxon>asterids</taxon>
        <taxon>campanulids</taxon>
        <taxon>Asterales</taxon>
        <taxon>Asteraceae</taxon>
        <taxon>Asteroideae</taxon>
        <taxon>Heliantheae alliance</taxon>
        <taxon>Millerieae</taxon>
        <taxon>Smallanthus</taxon>
    </lineage>
</organism>
<proteinExistence type="predicted"/>
<name>A0ACB9IZY6_9ASTR</name>
<reference evidence="1 2" key="2">
    <citation type="journal article" date="2022" name="Mol. Ecol. Resour.">
        <title>The genomes of chicory, endive, great burdock and yacon provide insights into Asteraceae paleo-polyploidization history and plant inulin production.</title>
        <authorList>
            <person name="Fan W."/>
            <person name="Wang S."/>
            <person name="Wang H."/>
            <person name="Wang A."/>
            <person name="Jiang F."/>
            <person name="Liu H."/>
            <person name="Zhao H."/>
            <person name="Xu D."/>
            <person name="Zhang Y."/>
        </authorList>
    </citation>
    <scope>NUCLEOTIDE SEQUENCE [LARGE SCALE GENOMIC DNA]</scope>
    <source>
        <strain evidence="2">cv. Yunnan</strain>
        <tissue evidence="1">Leaves</tissue>
    </source>
</reference>
<reference evidence="2" key="1">
    <citation type="journal article" date="2022" name="Mol. Ecol. Resour.">
        <title>The genomes of chicory, endive, great burdock and yacon provide insights into Asteraceae palaeo-polyploidization history and plant inulin production.</title>
        <authorList>
            <person name="Fan W."/>
            <person name="Wang S."/>
            <person name="Wang H."/>
            <person name="Wang A."/>
            <person name="Jiang F."/>
            <person name="Liu H."/>
            <person name="Zhao H."/>
            <person name="Xu D."/>
            <person name="Zhang Y."/>
        </authorList>
    </citation>
    <scope>NUCLEOTIDE SEQUENCE [LARGE SCALE GENOMIC DNA]</scope>
    <source>
        <strain evidence="2">cv. Yunnan</strain>
    </source>
</reference>
<gene>
    <name evidence="1" type="ORF">L1987_17787</name>
</gene>
<comment type="caution">
    <text evidence="1">The sequence shown here is derived from an EMBL/GenBank/DDBJ whole genome shotgun (WGS) entry which is preliminary data.</text>
</comment>
<protein>
    <submittedName>
        <fullName evidence="1">Uncharacterized protein</fullName>
    </submittedName>
</protein>
<dbReference type="EMBL" id="CM042023">
    <property type="protein sequence ID" value="KAI3813071.1"/>
    <property type="molecule type" value="Genomic_DNA"/>
</dbReference>
<accession>A0ACB9IZY6</accession>
<sequence length="2763" mass="298522">MICFHPIQENEKEKNRSSKQQIATPDPPSPVATDFRSSTPVNGPYIETTWMKTVKGGVFWALVFCFLKGSNVDPTVRISTPDGGRVMLMDYDDNEFNIHNVELAEEGSSTVSPVLRPYDYEDGGNLRFDSLVENEVFLGITGQEDNQWIEEYSRGTSSSAAESRRDNVWSEATSSESVEMLLKSVGQGALVTESSDEPGGLATNMDPNLKQYDENNHAQEAMVTTDKEEGGALVTELSDEPCSLATNMDPNLKLDDENNHTQEAMVIDKEEEGALEAEELDVSDEPGSLSINMDPNLKQDDENNDDQEAMLIDKEEEGALATEELDVSDEPSSLSINMYPNLKQDDENNHAQEAMVTNKEEEGALATEESDVSDEPVSLSKNMDPNLKQDDENKHAQQAMVTNKEEEGALAAEELDVSDEPGILVINMDPNLKQDDGNNHDQEAVVTSKEVGALVIEELDASDDPGKLTTNMDPNLKQDDGNNHAQEAMVTNIEVEALVIEELDSDDPGKLTKNMEPNLEQDDGNNNAYEAMIINKPQDHFSGSNASFDCQKVNVTITKDSHEEAKVSGGELDSDVLGKKCDLSQEKVDGICDDVNHKARNIAVELSENKLQDLSTFKIECANLDASEECNLEKCPFSNKAECSTKNTDNPIGSHTAVETCTNTDENPSNLESLDKPPFEVDISVDEESMPAGSGNLLMTAACVEVSHDSKCAVTAFPEACELNNDLMYEDLPRVAVENDDKTKPENLASLELNVYSPSKVSDVQSRYVEELEKPDGVFDPSEMGEGSSINAVGNMTNTCSSAELLAGNEDLVAAPKAHSGNSNDKDQSPAARLSGSVQHHVNDEIQSSEQDSGTCIDRDITLHEEGNARLSLDMDIAELDSQKNAESILSAEGCNAQGSEADFTILAEPVATVKSGMVSSSDTLDGVHLNSRNVATGYIDAKSPPILGGMSSVHHDNEQKKEGVVSDGSCENESLRVASSMVDCASSSVVETGASPDSAGEDVRGTSVENMNAIMNELAQEANPGGLGGCSTPATVDPIPSASLSVVETGASPDSFGEVVRGTSVENMNAIMNELAQEAHSHGLGGCSTPSTVDPIPSESSAKVGDNVEAGGGIQDSISGHHVNMSSEQHASTDVVLTSECDDSHMRHEEDNSLSMDKLQSVSPLLNTNNNELSQSTRVKPVEDAINESAPLPEATKDVMLTSERDDSHMRHEEDSSVFMDKHQSVFLLNTNNTELSQNTRVKFIEDAINENASFPEATEDAVPTLKCDDSHMRHEEDSSVSMDKHQSVSLLNTNNTELSQNTRVKSIEDVTNENASLPEATDNVVLASECDDSHMRHAEDSSVSMDKLQSVSPLLNTNITELSQSTRVKPSEGAINENVSLPKATEDLQGKEQSISSNSDMKIDKSFTFEVSTTAVLGETGKGLQLFPVPQACNLSTNMEVPCIESSSSTLDPRKPNEAPAVTPQTPGSGTIHSGAKERKTRRKSVGKESVKKGKETTTIQPGRVEKSSPLLVTPPPPTAAAAGHVIQFQELRPEERVECSVTKPIPISNLPDLNNATCIFHQPFTNDQQVQLRAQILVYGSLISGTPPEEPHMIAAFGQSDAGRKTWEAAWHACLERIHGQKSQANTPAMQQPRSDLKDVSHRSPDLGIKHSSTLLSGNKGTPPAVSPLIHVSSPLWNMSTPSGVGFHSRSAAFQHLFTPIHPTYQTPPNPLWLSQGPFLGQWGVASSPASATPRFSALPITEAVKLTPVKVSGGGPHTYSKPVAEGTVISSLSTDGKKASSDSKSRKRKKVAAAVSSVPSQVLMTPAHLLPLTGGHNHNRFPFLVENQTDSVTAPVTSIFSTSVTVSTPPASKISSPGTLLSVHGRPRLGDKKVGDADDVLLKNVEQGNVQQADVNATKTWQPSSESRSIKRTKVTTSTVVSQTPVSTPALAHLPQVLGSEILLLAQNQTISATAPAFCTSFPTSVAMSTPVSITYDGSPTGRFLETIYLTASTHGYPRTAYQNMENAPAVEEALSKVKESKLHAENAALLAAAEVSNCQDVWCGLDSQKNSGGVANAEAKLMSSIAATAATVAKMASAAAKIASNVAEQAKLVADEVFLSSKTENFDHISHPNAVNKAKPTYVLKSLDKTTDNHPNSIISAAREAARRRIEAASAASKHAENLDAIVKAAELAAEAVSQVGKIVAMHDSSALRKLAEAGPEGFWKISQLAYKQHQGGEVSGLHLNSNSGKRNVPDVFIEEIQTLKHGKAPPVHLAQNQMMMVIDDGSITGVEKDTRTSTVPNLSKAVGVSTETNTRSPHTYVVGHNIPQNTPGIWEEHNIKEGCLVEVYKVDGKYKGAWLAANILSLKDEKALICYTGIQSSDEGSEEVKEWVAFEVEGSEEVPKIRIAHPMTTMRFEGARKRRRTAITDYAWSKGDRVDVWMQDCWREGVVMEPNKIDATSLTVQFPASQGETSVVRSWHVRPTLIWKDRKWIERKGGYASQGETPKEKRMKLGSPAAVNDKRKDKLPMNVEPGRHEEQGTLLPLISAQEISFNVGKSTNKLSSNLRTIQKERARVVFGVPKPGKKQKFMDVSTQFVNDRSYKSNTTNGSFKFSKPPVTRGSKTDATEKQVTETKSRLKSRKPPVPSFRTITSRDSETTDVDSVENSSSRQSQTQVGSSSNKSRDPAKGPTPKKAFTFTSKPKSEQFNRGKLQIAPKIAVKDKSNPQVNEPRRSNRRIQPTSRLLEGLQSSLTISKIPSAPHTSQRKVTPKGNTNHG</sequence>
<dbReference type="Proteomes" id="UP001056120">
    <property type="component" value="Linkage Group LG06"/>
</dbReference>
<keyword evidence="2" id="KW-1185">Reference proteome</keyword>
<evidence type="ECO:0000313" key="1">
    <source>
        <dbReference type="EMBL" id="KAI3813071.1"/>
    </source>
</evidence>
<evidence type="ECO:0000313" key="2">
    <source>
        <dbReference type="Proteomes" id="UP001056120"/>
    </source>
</evidence>